<evidence type="ECO:0000256" key="6">
    <source>
        <dbReference type="ARBA" id="ARBA00023002"/>
    </source>
</evidence>
<evidence type="ECO:0000259" key="8">
    <source>
        <dbReference type="Pfam" id="PF01494"/>
    </source>
</evidence>
<dbReference type="PRINTS" id="PR00420">
    <property type="entry name" value="RNGMNOXGNASE"/>
</dbReference>
<evidence type="ECO:0000313" key="9">
    <source>
        <dbReference type="EMBL" id="EKE74711.1"/>
    </source>
</evidence>
<dbReference type="InterPro" id="IPR010971">
    <property type="entry name" value="UbiH/COQ6"/>
</dbReference>
<dbReference type="InterPro" id="IPR036188">
    <property type="entry name" value="FAD/NAD-bd_sf"/>
</dbReference>
<sequence>MDNPVLCIIFSPVRNGPREIVMTQNSTPSSDVIIVGGGLNGPALALACANAGLGVTLIDSLPQAARANDAFDGRGYALSLSSQRLLKAIGIWPKVAAHAQEILDVKVTDGKPGEGPAPFMLEFRDGEIDESPMGYMVEDRYLRQAFLSALNGQAKITQIEGTIMAQEVDAHSAKVTLSDGTELSGRLIVGCDGRKSGTAERAGIGRTGWGYGQTALVCAIAHELPHHGCAHQFFLPSGPLAILPLPGNQSSIVWTEKDKMAGDIQALSDADYMAVLRPRFGDFLGDISLVGHRFAYPLNITLANKFYAPRVALVGDAAHGMHPISGQGLNAGLKDVGALTEVIVDAHRRGEDIGREDVLARYSQWRHFDVATMALMTDSFNKLFSNDNPILRIARDMGMGVVNSITGLRRAAIREAAGVNGDLPKLLQGRAL</sequence>
<dbReference type="Gene3D" id="3.50.50.60">
    <property type="entry name" value="FAD/NAD(P)-binding domain"/>
    <property type="match status" value="2"/>
</dbReference>
<dbReference type="FunFam" id="3.50.50.60:FF:000021">
    <property type="entry name" value="Ubiquinone biosynthesis monooxygenase COQ6"/>
    <property type="match status" value="1"/>
</dbReference>
<dbReference type="NCBIfam" id="TIGR01988">
    <property type="entry name" value="Ubi-OHases"/>
    <property type="match status" value="1"/>
</dbReference>
<dbReference type="GO" id="GO:0110142">
    <property type="term" value="C:ubiquinone biosynthesis complex"/>
    <property type="evidence" value="ECO:0007669"/>
    <property type="project" value="UniProtKB-ARBA"/>
</dbReference>
<dbReference type="SUPFAM" id="SSF51905">
    <property type="entry name" value="FAD/NAD(P)-binding domain"/>
    <property type="match status" value="1"/>
</dbReference>
<organism evidence="9 10">
    <name type="scientific">Celeribacter baekdonensis B30</name>
    <dbReference type="NCBI Taxonomy" id="1208323"/>
    <lineage>
        <taxon>Bacteria</taxon>
        <taxon>Pseudomonadati</taxon>
        <taxon>Pseudomonadota</taxon>
        <taxon>Alphaproteobacteria</taxon>
        <taxon>Rhodobacterales</taxon>
        <taxon>Roseobacteraceae</taxon>
        <taxon>Celeribacter</taxon>
    </lineage>
</organism>
<dbReference type="PANTHER" id="PTHR43876:SF7">
    <property type="entry name" value="UBIQUINONE BIOSYNTHESIS MONOOXYGENASE COQ6, MITOCHONDRIAL"/>
    <property type="match status" value="1"/>
</dbReference>
<keyword evidence="5" id="KW-0274">FAD</keyword>
<keyword evidence="10" id="KW-1185">Reference proteome</keyword>
<dbReference type="GO" id="GO:0006744">
    <property type="term" value="P:ubiquinone biosynthetic process"/>
    <property type="evidence" value="ECO:0007669"/>
    <property type="project" value="UniProtKB-UniPathway"/>
</dbReference>
<evidence type="ECO:0000256" key="1">
    <source>
        <dbReference type="ARBA" id="ARBA00001974"/>
    </source>
</evidence>
<name>K2IW87_9RHOB</name>
<proteinExistence type="inferred from homology"/>
<keyword evidence="4" id="KW-0285">Flavoprotein</keyword>
<accession>K2IW87</accession>
<dbReference type="STRING" id="1208323.B30_03265"/>
<dbReference type="eggNOG" id="COG0654">
    <property type="taxonomic scope" value="Bacteria"/>
</dbReference>
<dbReference type="GO" id="GO:0016705">
    <property type="term" value="F:oxidoreductase activity, acting on paired donors, with incorporation or reduction of molecular oxygen"/>
    <property type="evidence" value="ECO:0007669"/>
    <property type="project" value="InterPro"/>
</dbReference>
<dbReference type="UniPathway" id="UPA00232"/>
<dbReference type="InterPro" id="IPR002938">
    <property type="entry name" value="FAD-bd"/>
</dbReference>
<keyword evidence="9" id="KW-0830">Ubiquinone</keyword>
<feature type="domain" description="FAD-binding" evidence="8">
    <location>
        <begin position="30"/>
        <end position="367"/>
    </location>
</feature>
<dbReference type="GO" id="GO:0004497">
    <property type="term" value="F:monooxygenase activity"/>
    <property type="evidence" value="ECO:0007669"/>
    <property type="project" value="UniProtKB-KW"/>
</dbReference>
<dbReference type="Proteomes" id="UP000006762">
    <property type="component" value="Unassembled WGS sequence"/>
</dbReference>
<comment type="cofactor">
    <cofactor evidence="1">
        <name>FAD</name>
        <dbReference type="ChEBI" id="CHEBI:57692"/>
    </cofactor>
</comment>
<dbReference type="Pfam" id="PF01494">
    <property type="entry name" value="FAD_binding_3"/>
    <property type="match status" value="1"/>
</dbReference>
<dbReference type="EMBL" id="AMRK01000001">
    <property type="protein sequence ID" value="EKE74711.1"/>
    <property type="molecule type" value="Genomic_DNA"/>
</dbReference>
<comment type="pathway">
    <text evidence="2">Cofactor biosynthesis; ubiquinone biosynthesis.</text>
</comment>
<evidence type="ECO:0000313" key="10">
    <source>
        <dbReference type="Proteomes" id="UP000006762"/>
    </source>
</evidence>
<comment type="similarity">
    <text evidence="3">Belongs to the UbiH/COQ6 family.</text>
</comment>
<protein>
    <submittedName>
        <fullName evidence="9">UbiH/UbiF/VisC/COQ6 family ubiquinone biosynthesis hydroxylase</fullName>
    </submittedName>
</protein>
<reference evidence="9 10" key="1">
    <citation type="submission" date="2012-09" db="EMBL/GenBank/DDBJ databases">
        <title>Celeribacter baekdonensis B30 Genome Sequencing.</title>
        <authorList>
            <person name="Wang W."/>
        </authorList>
    </citation>
    <scope>NUCLEOTIDE SEQUENCE [LARGE SCALE GENOMIC DNA]</scope>
    <source>
        <strain evidence="9 10">B30</strain>
    </source>
</reference>
<dbReference type="AlphaFoldDB" id="K2IW87"/>
<evidence type="ECO:0000256" key="5">
    <source>
        <dbReference type="ARBA" id="ARBA00022827"/>
    </source>
</evidence>
<comment type="caution">
    <text evidence="9">The sequence shown here is derived from an EMBL/GenBank/DDBJ whole genome shotgun (WGS) entry which is preliminary data.</text>
</comment>
<keyword evidence="7" id="KW-0503">Monooxygenase</keyword>
<dbReference type="GO" id="GO:0071949">
    <property type="term" value="F:FAD binding"/>
    <property type="evidence" value="ECO:0007669"/>
    <property type="project" value="InterPro"/>
</dbReference>
<gene>
    <name evidence="9" type="ORF">B30_03265</name>
</gene>
<evidence type="ECO:0000256" key="2">
    <source>
        <dbReference type="ARBA" id="ARBA00004749"/>
    </source>
</evidence>
<dbReference type="InterPro" id="IPR051205">
    <property type="entry name" value="UbiH/COQ6_monooxygenase"/>
</dbReference>
<dbReference type="PATRIC" id="fig|1208323.3.peg.669"/>
<dbReference type="PANTHER" id="PTHR43876">
    <property type="entry name" value="UBIQUINONE BIOSYNTHESIS MONOOXYGENASE COQ6, MITOCHONDRIAL"/>
    <property type="match status" value="1"/>
</dbReference>
<evidence type="ECO:0000256" key="4">
    <source>
        <dbReference type="ARBA" id="ARBA00022630"/>
    </source>
</evidence>
<evidence type="ECO:0000256" key="7">
    <source>
        <dbReference type="ARBA" id="ARBA00023033"/>
    </source>
</evidence>
<keyword evidence="6" id="KW-0560">Oxidoreductase</keyword>
<evidence type="ECO:0000256" key="3">
    <source>
        <dbReference type="ARBA" id="ARBA00005349"/>
    </source>
</evidence>